<dbReference type="InterPro" id="IPR012332">
    <property type="entry name" value="Autotransporter_pectin_lyase_C"/>
</dbReference>
<evidence type="ECO:0000313" key="2">
    <source>
        <dbReference type="Proteomes" id="UP000677812"/>
    </source>
</evidence>
<reference evidence="1 2" key="1">
    <citation type="submission" date="2021-04" db="EMBL/GenBank/DDBJ databases">
        <title>The complete genome sequence of Neokomagataea sp. TBRC 2177.</title>
        <authorList>
            <person name="Charoenyingcharoen P."/>
            <person name="Yukphan P."/>
        </authorList>
    </citation>
    <scope>NUCLEOTIDE SEQUENCE [LARGE SCALE GENOMIC DNA]</scope>
    <source>
        <strain evidence="1 2">TBRC 2177</strain>
    </source>
</reference>
<gene>
    <name evidence="1" type="ORF">KB213_12750</name>
</gene>
<sequence length="68" mass="6597">AITENVILTCGIQIVSSCGTANSITVSSGTLDIEGVTASAITVSSGSGTIIDNNGSLTSATLNSGHTL</sequence>
<dbReference type="Gene3D" id="2.160.20.20">
    <property type="match status" value="1"/>
</dbReference>
<comment type="caution">
    <text evidence="1">The sequence shown here is derived from an EMBL/GenBank/DDBJ whole genome shotgun (WGS) entry which is preliminary data.</text>
</comment>
<evidence type="ECO:0000313" key="1">
    <source>
        <dbReference type="EMBL" id="MBR0560901.1"/>
    </source>
</evidence>
<dbReference type="RefSeq" id="WP_211683643.1">
    <property type="nucleotide sequence ID" value="NZ_JAGRQH010000308.1"/>
</dbReference>
<proteinExistence type="predicted"/>
<feature type="non-terminal residue" evidence="1">
    <location>
        <position position="1"/>
    </location>
</feature>
<dbReference type="EMBL" id="JAGRQH010000308">
    <property type="protein sequence ID" value="MBR0560901.1"/>
    <property type="molecule type" value="Genomic_DNA"/>
</dbReference>
<protein>
    <submittedName>
        <fullName evidence="1">Uncharacterized protein</fullName>
    </submittedName>
</protein>
<name>A0ABS5EAH3_9PROT</name>
<organism evidence="1 2">
    <name type="scientific">Neokomagataea anthophila</name>
    <dbReference type="NCBI Taxonomy" id="2826925"/>
    <lineage>
        <taxon>Bacteria</taxon>
        <taxon>Pseudomonadati</taxon>
        <taxon>Pseudomonadota</taxon>
        <taxon>Alphaproteobacteria</taxon>
        <taxon>Acetobacterales</taxon>
        <taxon>Acetobacteraceae</taxon>
        <taxon>Neokomagataea</taxon>
    </lineage>
</organism>
<dbReference type="Proteomes" id="UP000677812">
    <property type="component" value="Unassembled WGS sequence"/>
</dbReference>
<keyword evidence="2" id="KW-1185">Reference proteome</keyword>
<feature type="non-terminal residue" evidence="1">
    <location>
        <position position="68"/>
    </location>
</feature>
<accession>A0ABS5EAH3</accession>